<feature type="signal peptide" evidence="2">
    <location>
        <begin position="1"/>
        <end position="22"/>
    </location>
</feature>
<dbReference type="Proteomes" id="UP001569153">
    <property type="component" value="Unassembled WGS sequence"/>
</dbReference>
<name>A0ABV4M4X7_9VIBR</name>
<evidence type="ECO:0000256" key="1">
    <source>
        <dbReference type="SAM" id="Coils"/>
    </source>
</evidence>
<gene>
    <name evidence="3" type="ORF">ACED38_06760</name>
</gene>
<organism evidence="3 4">
    <name type="scientific">Vibrio cortegadensis</name>
    <dbReference type="NCBI Taxonomy" id="1328770"/>
    <lineage>
        <taxon>Bacteria</taxon>
        <taxon>Pseudomonadati</taxon>
        <taxon>Pseudomonadota</taxon>
        <taxon>Gammaproteobacteria</taxon>
        <taxon>Vibrionales</taxon>
        <taxon>Vibrionaceae</taxon>
        <taxon>Vibrio</taxon>
    </lineage>
</organism>
<reference evidence="3 4" key="1">
    <citation type="submission" date="2024-06" db="EMBL/GenBank/DDBJ databases">
        <authorList>
            <person name="Steensen K."/>
            <person name="Seneca J."/>
            <person name="Bartlau N."/>
            <person name="Yu A.X."/>
            <person name="Polz M.F."/>
        </authorList>
    </citation>
    <scope>NUCLEOTIDE SEQUENCE [LARGE SCALE GENOMIC DNA]</scope>
    <source>
        <strain evidence="3 4">FF146</strain>
    </source>
</reference>
<keyword evidence="2" id="KW-0732">Signal</keyword>
<keyword evidence="4" id="KW-1185">Reference proteome</keyword>
<accession>A0ABV4M4X7</accession>
<keyword evidence="1" id="KW-0175">Coiled coil</keyword>
<feature type="chain" id="PRO_5046908662" evidence="2">
    <location>
        <begin position="23"/>
        <end position="132"/>
    </location>
</feature>
<dbReference type="InterPro" id="IPR009468">
    <property type="entry name" value="DUF1090"/>
</dbReference>
<evidence type="ECO:0000256" key="2">
    <source>
        <dbReference type="SAM" id="SignalP"/>
    </source>
</evidence>
<evidence type="ECO:0000313" key="3">
    <source>
        <dbReference type="EMBL" id="MEZ8194589.1"/>
    </source>
</evidence>
<dbReference type="RefSeq" id="WP_113796752.1">
    <property type="nucleotide sequence ID" value="NZ_AP025473.1"/>
</dbReference>
<evidence type="ECO:0000313" key="4">
    <source>
        <dbReference type="Proteomes" id="UP001569153"/>
    </source>
</evidence>
<proteinExistence type="predicted"/>
<dbReference type="EMBL" id="JBGOOT010000003">
    <property type="protein sequence ID" value="MEZ8194589.1"/>
    <property type="molecule type" value="Genomic_DNA"/>
</dbReference>
<comment type="caution">
    <text evidence="3">The sequence shown here is derived from an EMBL/GenBank/DDBJ whole genome shotgun (WGS) entry which is preliminary data.</text>
</comment>
<sequence length="132" mass="15442">MLRNNIKLLLSIFFFLPISAFASDCSEKIGCDKKACIIQAKMDIAKLNGHDNKLAGLKNALDHVNDYCTNDDLKDELLEKLQDSESDLREYRSELEEAHSYEEEDKILKYQRKIEEEQREIKVIERELSFLK</sequence>
<protein>
    <submittedName>
        <fullName evidence="3">DUF1090 domain-containing protein</fullName>
    </submittedName>
</protein>
<dbReference type="Pfam" id="PF06476">
    <property type="entry name" value="DUF1090"/>
    <property type="match status" value="1"/>
</dbReference>
<feature type="coiled-coil region" evidence="1">
    <location>
        <begin position="74"/>
        <end position="127"/>
    </location>
</feature>